<gene>
    <name evidence="2" type="ORF">CIK62_10245</name>
</gene>
<feature type="transmembrane region" description="Helical" evidence="1">
    <location>
        <begin position="46"/>
        <end position="69"/>
    </location>
</feature>
<reference evidence="2 3" key="1">
    <citation type="journal article" date="2017" name="Elife">
        <title>Extensive horizontal gene transfer in cheese-associated bacteria.</title>
        <authorList>
            <person name="Bonham K.S."/>
            <person name="Wolfe B.E."/>
            <person name="Dutton R.J."/>
        </authorList>
    </citation>
    <scope>NUCLEOTIDE SEQUENCE [LARGE SCALE GENOMIC DNA]</scope>
    <source>
        <strain evidence="2 3">900_6</strain>
    </source>
</reference>
<keyword evidence="1" id="KW-0812">Transmembrane</keyword>
<evidence type="ECO:0000313" key="2">
    <source>
        <dbReference type="EMBL" id="PCC50060.1"/>
    </source>
</evidence>
<feature type="transmembrane region" description="Helical" evidence="1">
    <location>
        <begin position="115"/>
        <end position="133"/>
    </location>
</feature>
<evidence type="ECO:0000313" key="3">
    <source>
        <dbReference type="Proteomes" id="UP000217720"/>
    </source>
</evidence>
<dbReference type="EMBL" id="NRGO01000012">
    <property type="protein sequence ID" value="PCC50060.1"/>
    <property type="molecule type" value="Genomic_DNA"/>
</dbReference>
<keyword evidence="1" id="KW-0472">Membrane</keyword>
<name>A0A2A3ZEI9_BREAU</name>
<comment type="caution">
    <text evidence="2">The sequence shown here is derived from an EMBL/GenBank/DDBJ whole genome shotgun (WGS) entry which is preliminary data.</text>
</comment>
<organism evidence="2 3">
    <name type="scientific">Brevibacterium aurantiacum</name>
    <dbReference type="NCBI Taxonomy" id="273384"/>
    <lineage>
        <taxon>Bacteria</taxon>
        <taxon>Bacillati</taxon>
        <taxon>Actinomycetota</taxon>
        <taxon>Actinomycetes</taxon>
        <taxon>Micrococcales</taxon>
        <taxon>Brevibacteriaceae</taxon>
        <taxon>Brevibacterium</taxon>
    </lineage>
</organism>
<keyword evidence="1" id="KW-1133">Transmembrane helix</keyword>
<dbReference type="AlphaFoldDB" id="A0A2A3ZEI9"/>
<dbReference type="Proteomes" id="UP000217720">
    <property type="component" value="Unassembled WGS sequence"/>
</dbReference>
<evidence type="ECO:0000256" key="1">
    <source>
        <dbReference type="SAM" id="Phobius"/>
    </source>
</evidence>
<accession>A0A2A3ZEI9</accession>
<feature type="transmembrane region" description="Helical" evidence="1">
    <location>
        <begin position="18"/>
        <end position="40"/>
    </location>
</feature>
<protein>
    <submittedName>
        <fullName evidence="2">Uncharacterized protein</fullName>
    </submittedName>
</protein>
<feature type="transmembrane region" description="Helical" evidence="1">
    <location>
        <begin position="81"/>
        <end position="103"/>
    </location>
</feature>
<sequence length="138" mass="15551">MNNEPSTTPHERRAAARYIWEISVGIAAFLALFLLLPNWWKTEPGTWPHLALTLLPILPLIWIVLALWRHLRNIDEMQREVLIRSLAFGFAITMVTTLVIALLRGAGVALQGGEWIIFIAGMTSWGIAIPINTKNSDR</sequence>
<proteinExistence type="predicted"/>